<protein>
    <recommendedName>
        <fullName evidence="5">Translation initiation factor beta propellor-like domain-containing protein</fullName>
    </recommendedName>
</protein>
<gene>
    <name evidence="6" type="ORF">TPAB3V08_LOCUS13275</name>
</gene>
<feature type="non-terminal residue" evidence="6">
    <location>
        <position position="88"/>
    </location>
</feature>
<organism evidence="6 7">
    <name type="scientific">Timema podura</name>
    <name type="common">Walking stick</name>
    <dbReference type="NCBI Taxonomy" id="61482"/>
    <lineage>
        <taxon>Eukaryota</taxon>
        <taxon>Metazoa</taxon>
        <taxon>Ecdysozoa</taxon>
        <taxon>Arthropoda</taxon>
        <taxon>Hexapoda</taxon>
        <taxon>Insecta</taxon>
        <taxon>Pterygota</taxon>
        <taxon>Neoptera</taxon>
        <taxon>Polyneoptera</taxon>
        <taxon>Phasmatodea</taxon>
        <taxon>Timematodea</taxon>
        <taxon>Timematoidea</taxon>
        <taxon>Timematidae</taxon>
        <taxon>Timema</taxon>
    </lineage>
</organism>
<feature type="domain" description="Translation initiation factor beta propellor-like" evidence="5">
    <location>
        <begin position="36"/>
        <end position="82"/>
    </location>
</feature>
<dbReference type="InterPro" id="IPR013979">
    <property type="entry name" value="TIF_beta_prop-like"/>
</dbReference>
<keyword evidence="3" id="KW-0677">Repeat</keyword>
<reference evidence="6" key="1">
    <citation type="submission" date="2021-03" db="EMBL/GenBank/DDBJ databases">
        <authorList>
            <person name="Tran Van P."/>
        </authorList>
    </citation>
    <scope>NUCLEOTIDE SEQUENCE</scope>
</reference>
<keyword evidence="4" id="KW-0648">Protein biosynthesis</keyword>
<accession>A0ABN7PI00</accession>
<proteinExistence type="predicted"/>
<sequence>MATDKDIPDPQPYGSFALSLSHVDSINTEVNLANLLLADRVDMFWNKIGSAVLLMTSMEVDKSGSSYYGKQALHALTCKGETAIVLLS</sequence>
<evidence type="ECO:0000313" key="7">
    <source>
        <dbReference type="Proteomes" id="UP001153148"/>
    </source>
</evidence>
<evidence type="ECO:0000256" key="4">
    <source>
        <dbReference type="ARBA" id="ARBA00022917"/>
    </source>
</evidence>
<evidence type="ECO:0000259" key="5">
    <source>
        <dbReference type="Pfam" id="PF08662"/>
    </source>
</evidence>
<name>A0ABN7PI00_TIMPD</name>
<comment type="caution">
    <text evidence="6">The sequence shown here is derived from an EMBL/GenBank/DDBJ whole genome shotgun (WGS) entry which is preliminary data.</text>
</comment>
<keyword evidence="7" id="KW-1185">Reference proteome</keyword>
<evidence type="ECO:0000256" key="3">
    <source>
        <dbReference type="ARBA" id="ARBA00022737"/>
    </source>
</evidence>
<dbReference type="Proteomes" id="UP001153148">
    <property type="component" value="Unassembled WGS sequence"/>
</dbReference>
<evidence type="ECO:0000256" key="1">
    <source>
        <dbReference type="ARBA" id="ARBA00022540"/>
    </source>
</evidence>
<keyword evidence="2" id="KW-0853">WD repeat</keyword>
<dbReference type="Pfam" id="PF08662">
    <property type="entry name" value="eIF2A"/>
    <property type="match status" value="1"/>
</dbReference>
<keyword evidence="1" id="KW-0396">Initiation factor</keyword>
<evidence type="ECO:0000256" key="2">
    <source>
        <dbReference type="ARBA" id="ARBA00022574"/>
    </source>
</evidence>
<dbReference type="EMBL" id="CAJPIN010052991">
    <property type="protein sequence ID" value="CAG2066332.1"/>
    <property type="molecule type" value="Genomic_DNA"/>
</dbReference>
<evidence type="ECO:0000313" key="6">
    <source>
        <dbReference type="EMBL" id="CAG2066332.1"/>
    </source>
</evidence>